<keyword evidence="4" id="KW-0472">Membrane</keyword>
<dbReference type="PROSITE" id="PS50109">
    <property type="entry name" value="HIS_KIN"/>
    <property type="match status" value="1"/>
</dbReference>
<dbReference type="GO" id="GO:0046983">
    <property type="term" value="F:protein dimerization activity"/>
    <property type="evidence" value="ECO:0007669"/>
    <property type="project" value="InterPro"/>
</dbReference>
<keyword evidence="1" id="KW-0808">Transferase</keyword>
<evidence type="ECO:0000256" key="3">
    <source>
        <dbReference type="ARBA" id="ARBA00023012"/>
    </source>
</evidence>
<dbReference type="Gene3D" id="3.30.565.10">
    <property type="entry name" value="Histidine kinase-like ATPase, C-terminal domain"/>
    <property type="match status" value="1"/>
</dbReference>
<feature type="transmembrane region" description="Helical" evidence="4">
    <location>
        <begin position="20"/>
        <end position="39"/>
    </location>
</feature>
<dbReference type="OrthoDB" id="144293at2"/>
<dbReference type="InterPro" id="IPR036890">
    <property type="entry name" value="HATPase_C_sf"/>
</dbReference>
<name>A0A9Q9INC5_9ACTN</name>
<keyword evidence="4" id="KW-1133">Transmembrane helix</keyword>
<keyword evidence="2 6" id="KW-0418">Kinase</keyword>
<dbReference type="RefSeq" id="WP_081971100.1">
    <property type="nucleotide sequence ID" value="NZ_CP073767.1"/>
</dbReference>
<feature type="transmembrane region" description="Helical" evidence="4">
    <location>
        <begin position="145"/>
        <end position="170"/>
    </location>
</feature>
<dbReference type="GO" id="GO:0000155">
    <property type="term" value="F:phosphorelay sensor kinase activity"/>
    <property type="evidence" value="ECO:0007669"/>
    <property type="project" value="InterPro"/>
</dbReference>
<keyword evidence="7" id="KW-1185">Reference proteome</keyword>
<evidence type="ECO:0000256" key="4">
    <source>
        <dbReference type="SAM" id="Phobius"/>
    </source>
</evidence>
<feature type="transmembrane region" description="Helical" evidence="4">
    <location>
        <begin position="77"/>
        <end position="105"/>
    </location>
</feature>
<dbReference type="GO" id="GO:0016020">
    <property type="term" value="C:membrane"/>
    <property type="evidence" value="ECO:0007669"/>
    <property type="project" value="InterPro"/>
</dbReference>
<feature type="transmembrane region" description="Helical" evidence="4">
    <location>
        <begin position="117"/>
        <end position="139"/>
    </location>
</feature>
<dbReference type="InterPro" id="IPR017205">
    <property type="entry name" value="Sig_transdc_His_kinase_ChrS"/>
</dbReference>
<proteinExistence type="predicted"/>
<evidence type="ECO:0000256" key="2">
    <source>
        <dbReference type="ARBA" id="ARBA00022777"/>
    </source>
</evidence>
<reference evidence="6" key="1">
    <citation type="submission" date="2021-04" db="EMBL/GenBank/DDBJ databases">
        <title>Dactylosporangium aurantiacum NRRL B-8018 full assembly.</title>
        <authorList>
            <person name="Hartkoorn R.C."/>
            <person name="Beaudoing E."/>
            <person name="Hot D."/>
        </authorList>
    </citation>
    <scope>NUCLEOTIDE SEQUENCE</scope>
    <source>
        <strain evidence="6">NRRL B-8018</strain>
    </source>
</reference>
<dbReference type="SUPFAM" id="SSF55874">
    <property type="entry name" value="ATPase domain of HSP90 chaperone/DNA topoisomerase II/histidine kinase"/>
    <property type="match status" value="1"/>
</dbReference>
<dbReference type="PIRSF" id="PIRSF037434">
    <property type="entry name" value="STHK_ChrS"/>
    <property type="match status" value="1"/>
</dbReference>
<dbReference type="InterPro" id="IPR050482">
    <property type="entry name" value="Sensor_HK_TwoCompSys"/>
</dbReference>
<feature type="domain" description="Histidine kinase" evidence="5">
    <location>
        <begin position="312"/>
        <end position="393"/>
    </location>
</feature>
<evidence type="ECO:0000256" key="1">
    <source>
        <dbReference type="ARBA" id="ARBA00022679"/>
    </source>
</evidence>
<keyword evidence="3" id="KW-0902">Two-component regulatory system</keyword>
<dbReference type="Proteomes" id="UP001058003">
    <property type="component" value="Chromosome"/>
</dbReference>
<evidence type="ECO:0000259" key="5">
    <source>
        <dbReference type="PROSITE" id="PS50109"/>
    </source>
</evidence>
<evidence type="ECO:0000313" key="6">
    <source>
        <dbReference type="EMBL" id="UWZ58836.1"/>
    </source>
</evidence>
<evidence type="ECO:0000313" key="7">
    <source>
        <dbReference type="Proteomes" id="UP001058003"/>
    </source>
</evidence>
<dbReference type="Pfam" id="PF02518">
    <property type="entry name" value="HATPase_c"/>
    <property type="match status" value="1"/>
</dbReference>
<dbReference type="CDD" id="cd16917">
    <property type="entry name" value="HATPase_UhpB-NarQ-NarX-like"/>
    <property type="match status" value="1"/>
</dbReference>
<dbReference type="SMART" id="SM00387">
    <property type="entry name" value="HATPase_c"/>
    <property type="match status" value="1"/>
</dbReference>
<keyword evidence="4" id="KW-0812">Transmembrane</keyword>
<dbReference type="PANTHER" id="PTHR24421:SF62">
    <property type="entry name" value="SENSORY TRANSDUCTION HISTIDINE KINASE"/>
    <property type="match status" value="1"/>
</dbReference>
<dbReference type="Pfam" id="PF07730">
    <property type="entry name" value="HisKA_3"/>
    <property type="match status" value="1"/>
</dbReference>
<dbReference type="AlphaFoldDB" id="A0A9Q9INC5"/>
<gene>
    <name evidence="6" type="ORF">Daura_23295</name>
</gene>
<dbReference type="InterPro" id="IPR011712">
    <property type="entry name" value="Sig_transdc_His_kin_sub3_dim/P"/>
</dbReference>
<dbReference type="Gene3D" id="1.20.5.1930">
    <property type="match status" value="1"/>
</dbReference>
<dbReference type="InterPro" id="IPR005467">
    <property type="entry name" value="His_kinase_dom"/>
</dbReference>
<organism evidence="6 7">
    <name type="scientific">Dactylosporangium aurantiacum</name>
    <dbReference type="NCBI Taxonomy" id="35754"/>
    <lineage>
        <taxon>Bacteria</taxon>
        <taxon>Bacillati</taxon>
        <taxon>Actinomycetota</taxon>
        <taxon>Actinomycetes</taxon>
        <taxon>Micromonosporales</taxon>
        <taxon>Micromonosporaceae</taxon>
        <taxon>Dactylosporangium</taxon>
    </lineage>
</organism>
<protein>
    <submittedName>
        <fullName evidence="6">Sensor histidine kinase</fullName>
    </submittedName>
</protein>
<dbReference type="EMBL" id="CP073767">
    <property type="protein sequence ID" value="UWZ58836.1"/>
    <property type="molecule type" value="Genomic_DNA"/>
</dbReference>
<dbReference type="PANTHER" id="PTHR24421">
    <property type="entry name" value="NITRATE/NITRITE SENSOR PROTEIN NARX-RELATED"/>
    <property type="match status" value="1"/>
</dbReference>
<feature type="transmembrane region" description="Helical" evidence="4">
    <location>
        <begin position="46"/>
        <end position="65"/>
    </location>
</feature>
<dbReference type="InterPro" id="IPR003594">
    <property type="entry name" value="HATPase_dom"/>
</dbReference>
<sequence length="393" mass="41288">MSEAVAVPEPHFWLRHTAGWHVFAVIVFLLGAGLLALDVESGVRARLVAAGLLAALLLWYALAGARLLAHPDERRGAVYLAGAVVLFGALLLVATTSMLLLLLVFNPQIFMMLRRSWSRAVALGGLYTTVAGAVLYHFGPTSDGAATLAVGVVMPLVIAVVIGVFVTGIIRQSRGRADLIEQLTRARAELDRERHAAGVNAERARLSAEIHDTLAQGFTSVLMLTQSTRAVLETTPERAVDGLDLIERTARENLAEARSLVAALCPPDLTGRSLPEALVRLAERHTRDTGVPVTVDVGAERGAAAPEADTVLLRAAQEALSNVRRHAAASAVHITLSGDAVAITDDGRGFDPAQISGGYGLSGLRRRVLSLGGTCDVRSAPGAGTSISVAVPV</sequence>
<dbReference type="KEGG" id="daur:Daura_23295"/>
<accession>A0A9Q9INC5</accession>